<comment type="caution">
    <text evidence="1">The sequence shown here is derived from an EMBL/GenBank/DDBJ whole genome shotgun (WGS) entry which is preliminary data.</text>
</comment>
<organism evidence="1 2">
    <name type="scientific">Corallincola platygyrae</name>
    <dbReference type="NCBI Taxonomy" id="1193278"/>
    <lineage>
        <taxon>Bacteria</taxon>
        <taxon>Pseudomonadati</taxon>
        <taxon>Pseudomonadota</taxon>
        <taxon>Gammaproteobacteria</taxon>
        <taxon>Alteromonadales</taxon>
        <taxon>Psychromonadaceae</taxon>
        <taxon>Corallincola</taxon>
    </lineage>
</organism>
<sequence length="75" mass="8245">MKLGQKKRYVITLKEHNDGDIAQVISSLAACGFTVERVMDDLGIVTGITQSNNIHVVKQIQDVESVEEDTQMGAQ</sequence>
<dbReference type="SUPFAM" id="SSF54897">
    <property type="entry name" value="Protease propeptides/inhibitors"/>
    <property type="match status" value="1"/>
</dbReference>
<dbReference type="PROSITE" id="PS51257">
    <property type="entry name" value="PROKAR_LIPOPROTEIN"/>
    <property type="match status" value="1"/>
</dbReference>
<dbReference type="Proteomes" id="UP001597380">
    <property type="component" value="Unassembled WGS sequence"/>
</dbReference>
<name>A0ABW4XI58_9GAMM</name>
<reference evidence="2" key="1">
    <citation type="journal article" date="2019" name="Int. J. Syst. Evol. Microbiol.">
        <title>The Global Catalogue of Microorganisms (GCM) 10K type strain sequencing project: providing services to taxonomists for standard genome sequencing and annotation.</title>
        <authorList>
            <consortium name="The Broad Institute Genomics Platform"/>
            <consortium name="The Broad Institute Genome Sequencing Center for Infectious Disease"/>
            <person name="Wu L."/>
            <person name="Ma J."/>
        </authorList>
    </citation>
    <scope>NUCLEOTIDE SEQUENCE [LARGE SCALE GENOMIC DNA]</scope>
    <source>
        <strain evidence="2">CGMCC 1.10992</strain>
    </source>
</reference>
<keyword evidence="2" id="KW-1185">Reference proteome</keyword>
<evidence type="ECO:0000313" key="1">
    <source>
        <dbReference type="EMBL" id="MFD2094940.1"/>
    </source>
</evidence>
<dbReference type="EMBL" id="JBHUHT010000007">
    <property type="protein sequence ID" value="MFD2094940.1"/>
    <property type="molecule type" value="Genomic_DNA"/>
</dbReference>
<dbReference type="RefSeq" id="WP_345338056.1">
    <property type="nucleotide sequence ID" value="NZ_BAABLI010000004.1"/>
</dbReference>
<evidence type="ECO:0000313" key="2">
    <source>
        <dbReference type="Proteomes" id="UP001597380"/>
    </source>
</evidence>
<protein>
    <submittedName>
        <fullName evidence="1">Uncharacterized protein</fullName>
    </submittedName>
</protein>
<gene>
    <name evidence="1" type="ORF">ACFSJ3_03025</name>
</gene>
<accession>A0ABW4XI58</accession>
<proteinExistence type="predicted"/>